<comment type="caution">
    <text evidence="1">The sequence shown here is derived from an EMBL/GenBank/DDBJ whole genome shotgun (WGS) entry which is preliminary data.</text>
</comment>
<protein>
    <submittedName>
        <fullName evidence="1">Uncharacterized protein</fullName>
    </submittedName>
</protein>
<dbReference type="Proteomes" id="UP000006462">
    <property type="component" value="Unassembled WGS sequence"/>
</dbReference>
<organism evidence="1 2">
    <name type="scientific">Pyramidobacter piscolens W5455</name>
    <dbReference type="NCBI Taxonomy" id="352165"/>
    <lineage>
        <taxon>Bacteria</taxon>
        <taxon>Thermotogati</taxon>
        <taxon>Synergistota</taxon>
        <taxon>Synergistia</taxon>
        <taxon>Synergistales</taxon>
        <taxon>Dethiosulfovibrionaceae</taxon>
        <taxon>Pyramidobacter</taxon>
    </lineage>
</organism>
<dbReference type="EMBL" id="ADFP01000051">
    <property type="protein sequence ID" value="EFB91027.1"/>
    <property type="molecule type" value="Genomic_DNA"/>
</dbReference>
<accession>A0ABP2HUX6</accession>
<reference evidence="1 2" key="1">
    <citation type="submission" date="2009-12" db="EMBL/GenBank/DDBJ databases">
        <authorList>
            <person name="Shrivastava S."/>
            <person name="Madupu R."/>
            <person name="Durkin A.S."/>
            <person name="Torralba M."/>
            <person name="Methe B."/>
            <person name="Sutton G.G."/>
            <person name="Strausberg R.L."/>
            <person name="Nelson K.E."/>
        </authorList>
    </citation>
    <scope>NUCLEOTIDE SEQUENCE [LARGE SCALE GENOMIC DNA]</scope>
    <source>
        <strain evidence="1 2">W5455</strain>
    </source>
</reference>
<sequence length="41" mass="4881">MALFVPFLWKRVAQSFSSGKKQMQKKRKTARIETKYCGRNM</sequence>
<evidence type="ECO:0000313" key="2">
    <source>
        <dbReference type="Proteomes" id="UP000006462"/>
    </source>
</evidence>
<name>A0ABP2HUX6_9BACT</name>
<proteinExistence type="predicted"/>
<evidence type="ECO:0000313" key="1">
    <source>
        <dbReference type="EMBL" id="EFB91027.1"/>
    </source>
</evidence>
<keyword evidence="2" id="KW-1185">Reference proteome</keyword>
<gene>
    <name evidence="1" type="ORF">HMPREF7215_0619</name>
</gene>